<evidence type="ECO:0000256" key="6">
    <source>
        <dbReference type="ARBA" id="ARBA00023242"/>
    </source>
</evidence>
<feature type="compositionally biased region" description="Polar residues" evidence="9">
    <location>
        <begin position="451"/>
        <end position="471"/>
    </location>
</feature>
<keyword evidence="5" id="KW-0804">Transcription</keyword>
<evidence type="ECO:0000256" key="8">
    <source>
        <dbReference type="ARBA" id="ARBA00031747"/>
    </source>
</evidence>
<feature type="compositionally biased region" description="Low complexity" evidence="9">
    <location>
        <begin position="42"/>
        <end position="65"/>
    </location>
</feature>
<dbReference type="CDD" id="cd08045">
    <property type="entry name" value="HFD_TAF4"/>
    <property type="match status" value="1"/>
</dbReference>
<keyword evidence="6" id="KW-0539">Nucleus</keyword>
<organism evidence="11 12">
    <name type="scientific">[Candida] anglica</name>
    <dbReference type="NCBI Taxonomy" id="148631"/>
    <lineage>
        <taxon>Eukaryota</taxon>
        <taxon>Fungi</taxon>
        <taxon>Dikarya</taxon>
        <taxon>Ascomycota</taxon>
        <taxon>Saccharomycotina</taxon>
        <taxon>Pichiomycetes</taxon>
        <taxon>Debaryomycetaceae</taxon>
        <taxon>Kurtzmaniella</taxon>
    </lineage>
</organism>
<comment type="function">
    <text evidence="7">Functions as a component of the DNA-binding general transcription factor complex TFIID. Binding of TFIID to a promoter (with or without TATA element) is the initial step in pre-initiation complex (PIC) formation. TFIID plays a key role in the regulation of gene expression by RNA polymerase II through different activities such as transcription activator interaction, core promoter recognition and selectivity, TFIIA and TFIIB interaction, chromatin modification (histone acetylation by TAF1), facilitation of DNA opening and initiation of transcription.</text>
</comment>
<reference evidence="11 12" key="1">
    <citation type="submission" date="2024-01" db="EMBL/GenBank/DDBJ databases">
        <authorList>
            <consortium name="Genoscope - CEA"/>
            <person name="William W."/>
        </authorList>
    </citation>
    <scope>NUCLEOTIDE SEQUENCE [LARGE SCALE GENOMIC DNA]</scope>
    <source>
        <strain evidence="11 12">29B2s-10</strain>
    </source>
</reference>
<feature type="region of interest" description="Disordered" evidence="9">
    <location>
        <begin position="293"/>
        <end position="334"/>
    </location>
</feature>
<dbReference type="InterPro" id="IPR045144">
    <property type="entry name" value="TAF4"/>
</dbReference>
<feature type="compositionally biased region" description="Polar residues" evidence="9">
    <location>
        <begin position="250"/>
        <end position="259"/>
    </location>
</feature>
<dbReference type="PANTHER" id="PTHR15138">
    <property type="entry name" value="TRANSCRIPTION INITIATION FACTOR TFIID SUBUNIT 4"/>
    <property type="match status" value="1"/>
</dbReference>
<dbReference type="Proteomes" id="UP001497600">
    <property type="component" value="Chromosome D"/>
</dbReference>
<evidence type="ECO:0000259" key="10">
    <source>
        <dbReference type="Pfam" id="PF05236"/>
    </source>
</evidence>
<evidence type="ECO:0000256" key="1">
    <source>
        <dbReference type="ARBA" id="ARBA00004123"/>
    </source>
</evidence>
<sequence>MSDNKRLGTEISDGSDLKRQKTSVNDSLGPEQRSNINGTHQSTPGSGSVSASTSVPASVPGSGSTTASVAPQGPLPTIGNDQLDAIFNEPVPELNIKQEQRNDINIDFDSLPADFLDNNSPFDLPSVGSNIGTPDATYQSVGTPNLATGNKSITNQQGINTAVKTSGSSTPVQISTPVPNDSSSTMYQSNVPQNNPRSYTNSPAPIKQQTQPQSQTYPQQAQQPQRPPQVQNQSQNQQPINNSTNNNHNKSGVINQNSRPMIYNPKSGYITTAPPINRMNPLVQQAQGIQGLNTSNIDGRSAHSSGNSNTHSSSSNTTGTNGSKASQLHTNDPSKLNDALAAAGVDIQQEEELLMQQHSNRNNRYTTQQQQYLQRQRQQQFPRTSPFLNPYHLSSFMQRVARENGVHQNFLQDSELLELVSAACENWISNLTTKTIILSRHRRRGIPTLVETKNGSGKKGNSTTTPSSQRSELSKELRNIAARQKELEERRVQKRIALGLENGTANGGDSENGKAGAEETLHRAANATAAMMSSGRKKYSWMTQGANAGGGADESSKSAEGDTKSKQSSLISIRGDNGLRFREIRSGKTVTMKDLLGALEEERMGTENALIKGYAKLKD</sequence>
<evidence type="ECO:0000256" key="5">
    <source>
        <dbReference type="ARBA" id="ARBA00023163"/>
    </source>
</evidence>
<evidence type="ECO:0000256" key="4">
    <source>
        <dbReference type="ARBA" id="ARBA00023015"/>
    </source>
</evidence>
<evidence type="ECO:0000256" key="2">
    <source>
        <dbReference type="ARBA" id="ARBA00006178"/>
    </source>
</evidence>
<evidence type="ECO:0000256" key="9">
    <source>
        <dbReference type="SAM" id="MobiDB-lite"/>
    </source>
</evidence>
<gene>
    <name evidence="11" type="primary">TAF4</name>
    <name evidence="11" type="ORF">CAAN4_D11320</name>
</gene>
<keyword evidence="12" id="KW-1185">Reference proteome</keyword>
<feature type="compositionally biased region" description="Polar residues" evidence="9">
    <location>
        <begin position="324"/>
        <end position="334"/>
    </location>
</feature>
<proteinExistence type="inferred from homology"/>
<dbReference type="Pfam" id="PF05236">
    <property type="entry name" value="TAF4"/>
    <property type="match status" value="1"/>
</dbReference>
<keyword evidence="4" id="KW-0805">Transcription regulation</keyword>
<name>A0ABP0EFN6_9ASCO</name>
<evidence type="ECO:0000313" key="12">
    <source>
        <dbReference type="Proteomes" id="UP001497600"/>
    </source>
</evidence>
<evidence type="ECO:0000313" key="11">
    <source>
        <dbReference type="EMBL" id="CAK7904849.1"/>
    </source>
</evidence>
<feature type="domain" description="Transcription initiation factor TFIID component TAF4 C-terminal" evidence="10">
    <location>
        <begin position="336"/>
        <end position="614"/>
    </location>
</feature>
<evidence type="ECO:0000256" key="3">
    <source>
        <dbReference type="ARBA" id="ARBA00017306"/>
    </source>
</evidence>
<dbReference type="EMBL" id="OZ004256">
    <property type="protein sequence ID" value="CAK7904849.1"/>
    <property type="molecule type" value="Genomic_DNA"/>
</dbReference>
<feature type="compositionally biased region" description="Low complexity" evidence="9">
    <location>
        <begin position="303"/>
        <end position="323"/>
    </location>
</feature>
<feature type="region of interest" description="Disordered" evidence="9">
    <location>
        <begin position="162"/>
        <end position="260"/>
    </location>
</feature>
<evidence type="ECO:0000256" key="7">
    <source>
        <dbReference type="ARBA" id="ARBA00025346"/>
    </source>
</evidence>
<comment type="similarity">
    <text evidence="2">Belongs to the TAF4 family.</text>
</comment>
<dbReference type="PANTHER" id="PTHR15138:SF14">
    <property type="entry name" value="TRANSCRIPTION INITIATION FACTOR TFIID SUBUNIT 4"/>
    <property type="match status" value="1"/>
</dbReference>
<accession>A0ABP0EFN6</accession>
<protein>
    <recommendedName>
        <fullName evidence="3">Transcription initiation factor TFIID subunit 4</fullName>
    </recommendedName>
    <alternativeName>
        <fullName evidence="8">TBP-associated factor 4</fullName>
    </alternativeName>
</protein>
<feature type="region of interest" description="Disordered" evidence="9">
    <location>
        <begin position="542"/>
        <end position="571"/>
    </location>
</feature>
<comment type="subcellular location">
    <subcellularLocation>
        <location evidence="1">Nucleus</location>
    </subcellularLocation>
</comment>
<feature type="compositionally biased region" description="Polar residues" evidence="9">
    <location>
        <begin position="22"/>
        <end position="41"/>
    </location>
</feature>
<feature type="compositionally biased region" description="Basic and acidic residues" evidence="9">
    <location>
        <begin position="554"/>
        <end position="565"/>
    </location>
</feature>
<dbReference type="InterPro" id="IPR007900">
    <property type="entry name" value="TAF4_C"/>
</dbReference>
<feature type="compositionally biased region" description="Polar residues" evidence="9">
    <location>
        <begin position="162"/>
        <end position="203"/>
    </location>
</feature>
<feature type="region of interest" description="Disordered" evidence="9">
    <location>
        <begin position="1"/>
        <end position="82"/>
    </location>
</feature>
<feature type="compositionally biased region" description="Low complexity" evidence="9">
    <location>
        <begin position="208"/>
        <end position="249"/>
    </location>
</feature>
<feature type="region of interest" description="Disordered" evidence="9">
    <location>
        <begin position="449"/>
        <end position="476"/>
    </location>
</feature>